<comment type="caution">
    <text evidence="1">The sequence shown here is derived from an EMBL/GenBank/DDBJ whole genome shotgun (WGS) entry which is preliminary data.</text>
</comment>
<sequence length="43" mass="4714">MVFLLTSTCFVSDVVMLLVTLLVGEFINASTCRHISDSTSSFE</sequence>
<evidence type="ECO:0000313" key="1">
    <source>
        <dbReference type="EMBL" id="GKV10948.1"/>
    </source>
</evidence>
<dbReference type="Proteomes" id="UP001054252">
    <property type="component" value="Unassembled WGS sequence"/>
</dbReference>
<accession>A0AAV5JEM3</accession>
<dbReference type="EMBL" id="BPVZ01000033">
    <property type="protein sequence ID" value="GKV10948.1"/>
    <property type="molecule type" value="Genomic_DNA"/>
</dbReference>
<protein>
    <submittedName>
        <fullName evidence="1">Uncharacterized protein</fullName>
    </submittedName>
</protein>
<name>A0AAV5JEM3_9ROSI</name>
<evidence type="ECO:0000313" key="2">
    <source>
        <dbReference type="Proteomes" id="UP001054252"/>
    </source>
</evidence>
<gene>
    <name evidence="1" type="ORF">SLEP1_g22246</name>
</gene>
<proteinExistence type="predicted"/>
<keyword evidence="2" id="KW-1185">Reference proteome</keyword>
<reference evidence="1 2" key="1">
    <citation type="journal article" date="2021" name="Commun. Biol.">
        <title>The genome of Shorea leprosula (Dipterocarpaceae) highlights the ecological relevance of drought in aseasonal tropical rainforests.</title>
        <authorList>
            <person name="Ng K.K.S."/>
            <person name="Kobayashi M.J."/>
            <person name="Fawcett J.A."/>
            <person name="Hatakeyama M."/>
            <person name="Paape T."/>
            <person name="Ng C.H."/>
            <person name="Ang C.C."/>
            <person name="Tnah L.H."/>
            <person name="Lee C.T."/>
            <person name="Nishiyama T."/>
            <person name="Sese J."/>
            <person name="O'Brien M.J."/>
            <person name="Copetti D."/>
            <person name="Mohd Noor M.I."/>
            <person name="Ong R.C."/>
            <person name="Putra M."/>
            <person name="Sireger I.Z."/>
            <person name="Indrioko S."/>
            <person name="Kosugi Y."/>
            <person name="Izuno A."/>
            <person name="Isagi Y."/>
            <person name="Lee S.L."/>
            <person name="Shimizu K.K."/>
        </authorList>
    </citation>
    <scope>NUCLEOTIDE SEQUENCE [LARGE SCALE GENOMIC DNA]</scope>
    <source>
        <strain evidence="1">214</strain>
    </source>
</reference>
<dbReference type="AlphaFoldDB" id="A0AAV5JEM3"/>
<organism evidence="1 2">
    <name type="scientific">Rubroshorea leprosula</name>
    <dbReference type="NCBI Taxonomy" id="152421"/>
    <lineage>
        <taxon>Eukaryota</taxon>
        <taxon>Viridiplantae</taxon>
        <taxon>Streptophyta</taxon>
        <taxon>Embryophyta</taxon>
        <taxon>Tracheophyta</taxon>
        <taxon>Spermatophyta</taxon>
        <taxon>Magnoliopsida</taxon>
        <taxon>eudicotyledons</taxon>
        <taxon>Gunneridae</taxon>
        <taxon>Pentapetalae</taxon>
        <taxon>rosids</taxon>
        <taxon>malvids</taxon>
        <taxon>Malvales</taxon>
        <taxon>Dipterocarpaceae</taxon>
        <taxon>Rubroshorea</taxon>
    </lineage>
</organism>